<dbReference type="AlphaFoldDB" id="A7S8I1"/>
<dbReference type="PANTHER" id="PTHR46948">
    <property type="entry name" value="RIBONUCLEASE P PROTEIN SUBUNIT P38"/>
    <property type="match status" value="1"/>
</dbReference>
<dbReference type="KEGG" id="nve:5511662"/>
<organism evidence="2 3">
    <name type="scientific">Nematostella vectensis</name>
    <name type="common">Starlet sea anemone</name>
    <dbReference type="NCBI Taxonomy" id="45351"/>
    <lineage>
        <taxon>Eukaryota</taxon>
        <taxon>Metazoa</taxon>
        <taxon>Cnidaria</taxon>
        <taxon>Anthozoa</taxon>
        <taxon>Hexacorallia</taxon>
        <taxon>Actiniaria</taxon>
        <taxon>Edwardsiidae</taxon>
        <taxon>Nematostella</taxon>
    </lineage>
</organism>
<dbReference type="HOGENOM" id="CLU_588369_0_0_1"/>
<dbReference type="Gene3D" id="3.30.1330.30">
    <property type="match status" value="1"/>
</dbReference>
<dbReference type="OrthoDB" id="20109at2759"/>
<evidence type="ECO:0000313" key="3">
    <source>
        <dbReference type="Proteomes" id="UP000001593"/>
    </source>
</evidence>
<dbReference type="GO" id="GO:0001682">
    <property type="term" value="P:tRNA 5'-leader removal"/>
    <property type="evidence" value="ECO:0000318"/>
    <property type="project" value="GO_Central"/>
</dbReference>
<dbReference type="eggNOG" id="KOG3387">
    <property type="taxonomic scope" value="Eukaryota"/>
</dbReference>
<dbReference type="InParanoid" id="A7S8I1"/>
<proteinExistence type="predicted"/>
<feature type="region of interest" description="Disordered" evidence="1">
    <location>
        <begin position="431"/>
        <end position="465"/>
    </location>
</feature>
<protein>
    <submittedName>
        <fullName evidence="2">Uncharacterized protein</fullName>
    </submittedName>
</protein>
<evidence type="ECO:0000313" key="2">
    <source>
        <dbReference type="EMBL" id="EDO39991.1"/>
    </source>
</evidence>
<dbReference type="GO" id="GO:0030681">
    <property type="term" value="C:multimeric ribonuclease P complex"/>
    <property type="evidence" value="ECO:0000318"/>
    <property type="project" value="GO_Central"/>
</dbReference>
<dbReference type="GO" id="GO:0000172">
    <property type="term" value="C:ribonuclease MRP complex"/>
    <property type="evidence" value="ECO:0007669"/>
    <property type="project" value="InterPro"/>
</dbReference>
<dbReference type="GO" id="GO:0033204">
    <property type="term" value="F:ribonuclease P RNA binding"/>
    <property type="evidence" value="ECO:0000318"/>
    <property type="project" value="GO_Central"/>
</dbReference>
<gene>
    <name evidence="2" type="ORF">NEMVEDRAFT_v1g243573</name>
</gene>
<dbReference type="SUPFAM" id="SSF55315">
    <property type="entry name" value="L30e-like"/>
    <property type="match status" value="1"/>
</dbReference>
<keyword evidence="3" id="KW-1185">Reference proteome</keyword>
<dbReference type="Proteomes" id="UP000001593">
    <property type="component" value="Unassembled WGS sequence"/>
</dbReference>
<dbReference type="InterPro" id="IPR029064">
    <property type="entry name" value="Ribosomal_eL30-like_sf"/>
</dbReference>
<feature type="compositionally biased region" description="Polar residues" evidence="1">
    <location>
        <begin position="252"/>
        <end position="262"/>
    </location>
</feature>
<name>A7S8I1_NEMVE</name>
<dbReference type="STRING" id="45351.A7S8I1"/>
<dbReference type="PhylomeDB" id="A7S8I1"/>
<dbReference type="GO" id="GO:0001650">
    <property type="term" value="C:fibrillar center"/>
    <property type="evidence" value="ECO:0000318"/>
    <property type="project" value="GO_Central"/>
</dbReference>
<evidence type="ECO:0000256" key="1">
    <source>
        <dbReference type="SAM" id="MobiDB-lite"/>
    </source>
</evidence>
<feature type="region of interest" description="Disordered" evidence="1">
    <location>
        <begin position="318"/>
        <end position="412"/>
    </location>
</feature>
<feature type="region of interest" description="Disordered" evidence="1">
    <location>
        <begin position="233"/>
        <end position="262"/>
    </location>
</feature>
<dbReference type="PANTHER" id="PTHR46948:SF1">
    <property type="entry name" value="RIBONUCLEASE P PROTEIN SUBUNIT P38"/>
    <property type="match status" value="1"/>
</dbReference>
<feature type="compositionally biased region" description="Basic and acidic residues" evidence="1">
    <location>
        <begin position="331"/>
        <end position="412"/>
    </location>
</feature>
<sequence>MAANTVAKGKGSLRKALAKKKLAAPFTLKWPRLEQEHCSEILEEITHKFPPCLKIKPFSKKKQKMLKTERAKSYIKDMEKQKEVRKYFVFGINGVTRALEKDQLSLTLVCRSIQPETMTHHLLLLGATRQTPILCLHQLSPTLAPLLRLKRVSAIGFRKAEQSPFTALVEFIKEKVPPIEVPWLEVVPEHQDVQSVHTDSSTKSPKEKDLQLCTKKASSLLKKMATENDLLSQESAKKDNNLECPSKEWGTTLPSLDDNQSSDHCMVGKKQTQMTESSSLDTMTACVKNLQSIKNEESTDSVTENSSLITRNESLTYRKSEEESFIPSKRLKLDQENRSDENHEEKINKELVEDEKAPDKGTNSEDTPFKRGSSEEFPHAKKIKVENDTEGQSTHENEEKEKEVQFEEKGVEVPVDKDLDSFAKTMAKMSSKLLNKGKKRKQSYKPPVVKSVEPNKSKKKKKKKL</sequence>
<dbReference type="GO" id="GO:0005655">
    <property type="term" value="C:nucleolar ribonuclease P complex"/>
    <property type="evidence" value="ECO:0007669"/>
    <property type="project" value="InterPro"/>
</dbReference>
<reference evidence="2 3" key="1">
    <citation type="journal article" date="2007" name="Science">
        <title>Sea anemone genome reveals ancestral eumetazoan gene repertoire and genomic organization.</title>
        <authorList>
            <person name="Putnam N.H."/>
            <person name="Srivastava M."/>
            <person name="Hellsten U."/>
            <person name="Dirks B."/>
            <person name="Chapman J."/>
            <person name="Salamov A."/>
            <person name="Terry A."/>
            <person name="Shapiro H."/>
            <person name="Lindquist E."/>
            <person name="Kapitonov V.V."/>
            <person name="Jurka J."/>
            <person name="Genikhovich G."/>
            <person name="Grigoriev I.V."/>
            <person name="Lucas S.M."/>
            <person name="Steele R.E."/>
            <person name="Finnerty J.R."/>
            <person name="Technau U."/>
            <person name="Martindale M.Q."/>
            <person name="Rokhsar D.S."/>
        </authorList>
    </citation>
    <scope>NUCLEOTIDE SEQUENCE [LARGE SCALE GENOMIC DNA]</scope>
    <source>
        <strain evidence="3">CH2 X CH6</strain>
    </source>
</reference>
<dbReference type="InterPro" id="IPR042848">
    <property type="entry name" value="Rpp38"/>
</dbReference>
<dbReference type="EMBL" id="DS469598">
    <property type="protein sequence ID" value="EDO39991.1"/>
    <property type="molecule type" value="Genomic_DNA"/>
</dbReference>
<feature type="compositionally biased region" description="Low complexity" evidence="1">
    <location>
        <begin position="445"/>
        <end position="454"/>
    </location>
</feature>
<accession>A7S8I1</accession>